<accession>A0A378NV51</accession>
<dbReference type="AlphaFoldDB" id="A0A378NV51"/>
<dbReference type="InterPro" id="IPR025272">
    <property type="entry name" value="SocA_Panacea"/>
</dbReference>
<sequence length="142" mass="16732">MKYSALDIAHYIITYSCEMNMRITNLRLQKLLYFIQQEYLKDYGKPLFFDDICAWKYGPVVPNVYYIYSGYGGLPILNKYESNLPNEIKKYIEKIVDKLKDKDSWDLVNDTHKVNGAWDKIYKNGEGDRRCIPIDLILGDVK</sequence>
<feature type="domain" description="Antitoxin SocA-like Panacea" evidence="1">
    <location>
        <begin position="28"/>
        <end position="118"/>
    </location>
</feature>
<reference evidence="2 3" key="1">
    <citation type="submission" date="2018-06" db="EMBL/GenBank/DDBJ databases">
        <authorList>
            <consortium name="Pathogen Informatics"/>
            <person name="Doyle S."/>
        </authorList>
    </citation>
    <scope>NUCLEOTIDE SEQUENCE [LARGE SCALE GENOMIC DNA]</scope>
    <source>
        <strain evidence="2 3">NCTC10571</strain>
    </source>
</reference>
<gene>
    <name evidence="2" type="ORF">NCTC10571_01920</name>
</gene>
<protein>
    <submittedName>
        <fullName evidence="2">Uncharacterized phage-associated protein</fullName>
    </submittedName>
</protein>
<proteinExistence type="predicted"/>
<evidence type="ECO:0000313" key="3">
    <source>
        <dbReference type="Proteomes" id="UP000255234"/>
    </source>
</evidence>
<dbReference type="Proteomes" id="UP000255234">
    <property type="component" value="Unassembled WGS sequence"/>
</dbReference>
<name>A0A378NV51_9FIRM</name>
<evidence type="ECO:0000259" key="1">
    <source>
        <dbReference type="Pfam" id="PF13274"/>
    </source>
</evidence>
<organism evidence="2 3">
    <name type="scientific">Megamonas hypermegale</name>
    <dbReference type="NCBI Taxonomy" id="158847"/>
    <lineage>
        <taxon>Bacteria</taxon>
        <taxon>Bacillati</taxon>
        <taxon>Bacillota</taxon>
        <taxon>Negativicutes</taxon>
        <taxon>Selenomonadales</taxon>
        <taxon>Selenomonadaceae</taxon>
        <taxon>Megamonas</taxon>
    </lineage>
</organism>
<dbReference type="Pfam" id="PF13274">
    <property type="entry name" value="SocA_Panacea"/>
    <property type="match status" value="1"/>
</dbReference>
<evidence type="ECO:0000313" key="2">
    <source>
        <dbReference type="EMBL" id="STY71757.1"/>
    </source>
</evidence>
<dbReference type="RefSeq" id="WP_115151975.1">
    <property type="nucleotide sequence ID" value="NZ_UGPP01000001.1"/>
</dbReference>
<dbReference type="EMBL" id="UGPP01000001">
    <property type="protein sequence ID" value="STY71757.1"/>
    <property type="molecule type" value="Genomic_DNA"/>
</dbReference>